<dbReference type="PANTHER" id="PTHR30349:SF64">
    <property type="entry name" value="PROPHAGE INTEGRASE INTD-RELATED"/>
    <property type="match status" value="1"/>
</dbReference>
<comment type="similarity">
    <text evidence="1">Belongs to the 'phage' integrase family.</text>
</comment>
<evidence type="ECO:0000256" key="1">
    <source>
        <dbReference type="ARBA" id="ARBA00008857"/>
    </source>
</evidence>
<dbReference type="PROSITE" id="PS51898">
    <property type="entry name" value="TYR_RECOMBINASE"/>
    <property type="match status" value="1"/>
</dbReference>
<dbReference type="InterPro" id="IPR013762">
    <property type="entry name" value="Integrase-like_cat_sf"/>
</dbReference>
<proteinExistence type="inferred from homology"/>
<evidence type="ECO:0000313" key="6">
    <source>
        <dbReference type="Proteomes" id="UP000289792"/>
    </source>
</evidence>
<dbReference type="InterPro" id="IPR002104">
    <property type="entry name" value="Integrase_catalytic"/>
</dbReference>
<evidence type="ECO:0000256" key="3">
    <source>
        <dbReference type="ARBA" id="ARBA00023172"/>
    </source>
</evidence>
<keyword evidence="2" id="KW-0238">DNA-binding</keyword>
<feature type="domain" description="Tyr recombinase" evidence="4">
    <location>
        <begin position="222"/>
        <end position="399"/>
    </location>
</feature>
<accession>A0A4Q0XG07</accession>
<dbReference type="Pfam" id="PF17293">
    <property type="entry name" value="Arm-DNA-bind_5"/>
    <property type="match status" value="1"/>
</dbReference>
<dbReference type="EMBL" id="SDDZ01000005">
    <property type="protein sequence ID" value="RXJ49803.1"/>
    <property type="molecule type" value="Genomic_DNA"/>
</dbReference>
<evidence type="ECO:0000256" key="2">
    <source>
        <dbReference type="ARBA" id="ARBA00023125"/>
    </source>
</evidence>
<name>A0A4Q0XG07_9FLAO</name>
<dbReference type="Pfam" id="PF13102">
    <property type="entry name" value="Phage_int_SAM_5"/>
    <property type="match status" value="1"/>
</dbReference>
<organism evidence="5 6">
    <name type="scientific">Gelidibacter gilvus</name>
    <dbReference type="NCBI Taxonomy" id="59602"/>
    <lineage>
        <taxon>Bacteria</taxon>
        <taxon>Pseudomonadati</taxon>
        <taxon>Bacteroidota</taxon>
        <taxon>Flavobacteriia</taxon>
        <taxon>Flavobacteriales</taxon>
        <taxon>Flavobacteriaceae</taxon>
        <taxon>Gelidibacter</taxon>
    </lineage>
</organism>
<dbReference type="OrthoDB" id="1098628at2"/>
<evidence type="ECO:0000313" key="5">
    <source>
        <dbReference type="EMBL" id="RXJ49803.1"/>
    </source>
</evidence>
<reference evidence="5 6" key="1">
    <citation type="submission" date="2019-01" db="EMBL/GenBank/DDBJ databases">
        <title>Genome sequence of the Antarctic species Gelidibacter gilvus ACAM 158(T).</title>
        <authorList>
            <person name="Bowman J.P."/>
        </authorList>
    </citation>
    <scope>NUCLEOTIDE SEQUENCE [LARGE SCALE GENOMIC DNA]</scope>
    <source>
        <strain evidence="5 6">IC158</strain>
    </source>
</reference>
<dbReference type="PANTHER" id="PTHR30349">
    <property type="entry name" value="PHAGE INTEGRASE-RELATED"/>
    <property type="match status" value="1"/>
</dbReference>
<evidence type="ECO:0000259" key="4">
    <source>
        <dbReference type="PROSITE" id="PS51898"/>
    </source>
</evidence>
<dbReference type="SUPFAM" id="SSF56349">
    <property type="entry name" value="DNA breaking-rejoining enzymes"/>
    <property type="match status" value="1"/>
</dbReference>
<dbReference type="RefSeq" id="WP_129017306.1">
    <property type="nucleotide sequence ID" value="NZ_SDDZ01000005.1"/>
</dbReference>
<dbReference type="Gene3D" id="1.10.443.10">
    <property type="entry name" value="Intergrase catalytic core"/>
    <property type="match status" value="1"/>
</dbReference>
<dbReference type="InterPro" id="IPR010998">
    <property type="entry name" value="Integrase_recombinase_N"/>
</dbReference>
<keyword evidence="6" id="KW-1185">Reference proteome</keyword>
<sequence length="414" mass="48639">MRTSKTFSIRFWVNPKKSQNNSALLYARITVNQQRIEISLKRKVPLDLWDNKNKKVLGNSSEAKQINQYLEESRVLLFQIFQDLKFQGELITAKRIKTIFLGEDESSKTLLELIDYHSKKIENTHATGSIRNYGVTEDYIKKFLLKDRKIKDIVLKQLDYKFICDFERFLNAYYPNGHDREMGHNTVMKHIQRLRKMVTLSYHLEWLDKDPFMRWKMSYEKKERDFLTANELSNLETYDFPIGRLERVRDVFLFSCYTGISYADIKTLKPKHVLEGMDGNNWIITHRQKTKTKVKVPLLDKAKFLLEKYDNHPMAVISETLFPVVSNVKVNLYLKEIASVVGIRKNLTFHMARHTFATTVTLSNGVPIETVSKLLGHLKVSTTQIYARVLEEKLSKDMIDLQKMLNVKDELKKD</sequence>
<dbReference type="InterPro" id="IPR025269">
    <property type="entry name" value="SAM-like_dom"/>
</dbReference>
<comment type="caution">
    <text evidence="5">The sequence shown here is derived from an EMBL/GenBank/DDBJ whole genome shotgun (WGS) entry which is preliminary data.</text>
</comment>
<dbReference type="InterPro" id="IPR035386">
    <property type="entry name" value="Arm-DNA-bind_5"/>
</dbReference>
<dbReference type="InterPro" id="IPR011010">
    <property type="entry name" value="DNA_brk_join_enz"/>
</dbReference>
<dbReference type="GO" id="GO:0006310">
    <property type="term" value="P:DNA recombination"/>
    <property type="evidence" value="ECO:0007669"/>
    <property type="project" value="UniProtKB-KW"/>
</dbReference>
<dbReference type="Pfam" id="PF00589">
    <property type="entry name" value="Phage_integrase"/>
    <property type="match status" value="1"/>
</dbReference>
<dbReference type="Gene3D" id="1.10.150.130">
    <property type="match status" value="1"/>
</dbReference>
<dbReference type="GO" id="GO:0003677">
    <property type="term" value="F:DNA binding"/>
    <property type="evidence" value="ECO:0007669"/>
    <property type="project" value="UniProtKB-KW"/>
</dbReference>
<dbReference type="AlphaFoldDB" id="A0A4Q0XG07"/>
<dbReference type="CDD" id="cd01185">
    <property type="entry name" value="INTN1_C_like"/>
    <property type="match status" value="1"/>
</dbReference>
<dbReference type="InterPro" id="IPR050090">
    <property type="entry name" value="Tyrosine_recombinase_XerCD"/>
</dbReference>
<protein>
    <submittedName>
        <fullName evidence="5">Site-specific integrase</fullName>
    </submittedName>
</protein>
<dbReference type="GO" id="GO:0015074">
    <property type="term" value="P:DNA integration"/>
    <property type="evidence" value="ECO:0007669"/>
    <property type="project" value="InterPro"/>
</dbReference>
<gene>
    <name evidence="5" type="ORF">ESZ48_10125</name>
</gene>
<keyword evidence="3" id="KW-0233">DNA recombination</keyword>
<dbReference type="Proteomes" id="UP000289792">
    <property type="component" value="Unassembled WGS sequence"/>
</dbReference>